<feature type="domain" description="VWA-like" evidence="1">
    <location>
        <begin position="282"/>
        <end position="404"/>
    </location>
</feature>
<dbReference type="Proteomes" id="UP000526408">
    <property type="component" value="Unassembled WGS sequence"/>
</dbReference>
<name>A0A7X6GYW2_9RHOB</name>
<dbReference type="EMBL" id="JAAZQQ010000001">
    <property type="protein sequence ID" value="NKX43796.1"/>
    <property type="molecule type" value="Genomic_DNA"/>
</dbReference>
<reference evidence="3 4" key="1">
    <citation type="submission" date="2020-04" db="EMBL/GenBank/DDBJ databases">
        <authorList>
            <person name="Yoon J."/>
        </authorList>
    </citation>
    <scope>NUCLEOTIDE SEQUENCE [LARGE SCALE GENOMIC DNA]</scope>
    <source>
        <strain evidence="3 4">KMU-115</strain>
    </source>
</reference>
<proteinExistence type="predicted"/>
<dbReference type="Pfam" id="PF13203">
    <property type="entry name" value="DUF2201_N"/>
    <property type="match status" value="1"/>
</dbReference>
<dbReference type="PANTHER" id="PTHR38730:SF1">
    <property type="entry name" value="SLL7028 PROTEIN"/>
    <property type="match status" value="1"/>
</dbReference>
<dbReference type="InterPro" id="IPR018698">
    <property type="entry name" value="VWA-like_dom"/>
</dbReference>
<organism evidence="3 4">
    <name type="scientific">Roseicyclus persicicus</name>
    <dbReference type="NCBI Taxonomy" id="2650661"/>
    <lineage>
        <taxon>Bacteria</taxon>
        <taxon>Pseudomonadati</taxon>
        <taxon>Pseudomonadota</taxon>
        <taxon>Alphaproteobacteria</taxon>
        <taxon>Rhodobacterales</taxon>
        <taxon>Roseobacteraceae</taxon>
        <taxon>Roseicyclus</taxon>
    </lineage>
</organism>
<evidence type="ECO:0008006" key="5">
    <source>
        <dbReference type="Google" id="ProtNLM"/>
    </source>
</evidence>
<accession>A0A7X6GYW2</accession>
<dbReference type="InterPro" id="IPR025154">
    <property type="entry name" value="Put_metallopeptidase_dom"/>
</dbReference>
<dbReference type="Pfam" id="PF09967">
    <property type="entry name" value="DUF2201"/>
    <property type="match status" value="1"/>
</dbReference>
<evidence type="ECO:0000313" key="3">
    <source>
        <dbReference type="EMBL" id="NKX43796.1"/>
    </source>
</evidence>
<sequence length="407" mass="43315">MSLHSTRAARALAHLGEVDPALAVLALWCRHRDGDGATRTDGDTITYGPGFDTLGLPEQVGLVAHHVLHVALRHSDRQAGLAERLGEGFDASLFGLAADGIINETLILAGHALPRPAVTLTELLAEAGLAAPSPVAALERWDADRLAMALHADPKRAEKLRDWGATRGFSVDLGLGEPDSEGERQSAADWRNQILRAMEAGRKAGAGIGRLGAILADLAPAKVPWELHLRGLLARALTERPRPSWRRPSGAWVARMAEAARSGAPVPAFEPGRQRFDHRPRLVIGLDTSSSIDAQTLRLFTAEAEGIARRTGAEAHLMAFDEAVFAEERLDPGRWQALRDGGLRSGGGTDYADLLDKAGRRAPALAVVLTDLDAPLPPAPAFPVLWAVPRPVAAPPAYGRVLVIGEG</sequence>
<dbReference type="RefSeq" id="WP_168622140.1">
    <property type="nucleotide sequence ID" value="NZ_JAAZQQ010000001.1"/>
</dbReference>
<gene>
    <name evidence="3" type="ORF">HCU73_04265</name>
</gene>
<evidence type="ECO:0000313" key="4">
    <source>
        <dbReference type="Proteomes" id="UP000526408"/>
    </source>
</evidence>
<protein>
    <recommendedName>
        <fullName evidence="5">Metal-dependent peptidase</fullName>
    </recommendedName>
</protein>
<comment type="caution">
    <text evidence="3">The sequence shown here is derived from an EMBL/GenBank/DDBJ whole genome shotgun (WGS) entry which is preliminary data.</text>
</comment>
<keyword evidence="4" id="KW-1185">Reference proteome</keyword>
<evidence type="ECO:0000259" key="2">
    <source>
        <dbReference type="Pfam" id="PF13203"/>
    </source>
</evidence>
<dbReference type="PANTHER" id="PTHR38730">
    <property type="entry name" value="SLL7028 PROTEIN"/>
    <property type="match status" value="1"/>
</dbReference>
<dbReference type="AlphaFoldDB" id="A0A7X6GYW2"/>
<evidence type="ECO:0000259" key="1">
    <source>
        <dbReference type="Pfam" id="PF09967"/>
    </source>
</evidence>
<feature type="domain" description="Putative metallopeptidase" evidence="2">
    <location>
        <begin position="4"/>
        <end position="273"/>
    </location>
</feature>